<evidence type="ECO:0000313" key="3">
    <source>
        <dbReference type="EMBL" id="MBC9797971.1"/>
    </source>
</evidence>
<keyword evidence="1" id="KW-1133">Transmembrane helix</keyword>
<dbReference type="RefSeq" id="WP_187967097.1">
    <property type="nucleotide sequence ID" value="NZ_JACVDC010000082.1"/>
</dbReference>
<feature type="transmembrane region" description="Helical" evidence="1">
    <location>
        <begin position="6"/>
        <end position="30"/>
    </location>
</feature>
<proteinExistence type="predicted"/>
<dbReference type="Gene3D" id="3.30.450.20">
    <property type="entry name" value="PAS domain"/>
    <property type="match status" value="1"/>
</dbReference>
<dbReference type="SMART" id="SM00850">
    <property type="entry name" value="LytTR"/>
    <property type="match status" value="1"/>
</dbReference>
<sequence>MKKDHVYFFTFLGLAIVTFVVGYFSMNYLLEISTNHFLRTQIESSKREASEISSLVQFQLENGLSKEEVVNNLQKSLENTSMEAGFVCMFDWSGIEICHPNPEKIGQLILPEESFVQPAVYSEPDPNDLYSLLKQKKQTGGIREFSDTDRDSEIIYLYPVKNTDWIVAAHANIDHIKARMLQLKNNFILAYAISGMLIVLMSLFMVRLISGRYEKKLEIKNEGLSRDIVTLSKLNHDLTLYKQKVEENADDPESDRDNSTAKKRILTYVKDEIVSIEPHNIAFIYMENTVTHICCSDGRIFHSNNSLEEVFSELDSTLFFRANRRVILSINSIDKIYKYGNNQLKIEVNPKFPLDIIISKNKASEFKQWLRG</sequence>
<dbReference type="GO" id="GO:0003677">
    <property type="term" value="F:DNA binding"/>
    <property type="evidence" value="ECO:0007669"/>
    <property type="project" value="InterPro"/>
</dbReference>
<organism evidence="3 4">
    <name type="scientific">Sinomicrobium weinanense</name>
    <dbReference type="NCBI Taxonomy" id="2842200"/>
    <lineage>
        <taxon>Bacteria</taxon>
        <taxon>Pseudomonadati</taxon>
        <taxon>Bacteroidota</taxon>
        <taxon>Flavobacteriia</taxon>
        <taxon>Flavobacteriales</taxon>
        <taxon>Flavobacteriaceae</taxon>
        <taxon>Sinomicrobium</taxon>
    </lineage>
</organism>
<dbReference type="EMBL" id="JACVDC010000082">
    <property type="protein sequence ID" value="MBC9797971.1"/>
    <property type="molecule type" value="Genomic_DNA"/>
</dbReference>
<keyword evidence="1" id="KW-0472">Membrane</keyword>
<feature type="domain" description="HTH LytTR-type" evidence="2">
    <location>
        <begin position="271"/>
        <end position="371"/>
    </location>
</feature>
<protein>
    <submittedName>
        <fullName evidence="3">LytTR family transcriptional regulator</fullName>
    </submittedName>
</protein>
<feature type="transmembrane region" description="Helical" evidence="1">
    <location>
        <begin position="187"/>
        <end position="209"/>
    </location>
</feature>
<evidence type="ECO:0000259" key="2">
    <source>
        <dbReference type="SMART" id="SM00850"/>
    </source>
</evidence>
<comment type="caution">
    <text evidence="3">The sequence shown here is derived from an EMBL/GenBank/DDBJ whole genome shotgun (WGS) entry which is preliminary data.</text>
</comment>
<evidence type="ECO:0000313" key="4">
    <source>
        <dbReference type="Proteomes" id="UP000653730"/>
    </source>
</evidence>
<keyword evidence="4" id="KW-1185">Reference proteome</keyword>
<reference evidence="3 4" key="1">
    <citation type="submission" date="2020-09" db="EMBL/GenBank/DDBJ databases">
        <title>Sinomicrobium weinanense sp. nov., a halophilic bacteria isolated from saline-alkali soil.</title>
        <authorList>
            <person name="Wu P."/>
            <person name="Ren H."/>
            <person name="Mei Y."/>
            <person name="Liang Y."/>
            <person name="Chen Z."/>
        </authorList>
    </citation>
    <scope>NUCLEOTIDE SEQUENCE [LARGE SCALE GENOMIC DNA]</scope>
    <source>
        <strain evidence="3 4">FJxs</strain>
    </source>
</reference>
<dbReference type="Proteomes" id="UP000653730">
    <property type="component" value="Unassembled WGS sequence"/>
</dbReference>
<dbReference type="Pfam" id="PF04397">
    <property type="entry name" value="LytTR"/>
    <property type="match status" value="1"/>
</dbReference>
<dbReference type="AlphaFoldDB" id="A0A926JV71"/>
<dbReference type="InterPro" id="IPR007492">
    <property type="entry name" value="LytTR_DNA-bd_dom"/>
</dbReference>
<keyword evidence="1" id="KW-0812">Transmembrane</keyword>
<gene>
    <name evidence="3" type="ORF">IBL28_18510</name>
</gene>
<accession>A0A926JV71</accession>
<name>A0A926JV71_9FLAO</name>
<evidence type="ECO:0000256" key="1">
    <source>
        <dbReference type="SAM" id="Phobius"/>
    </source>
</evidence>
<dbReference type="Gene3D" id="2.40.50.1020">
    <property type="entry name" value="LytTr DNA-binding domain"/>
    <property type="match status" value="1"/>
</dbReference>